<sequence length="306" mass="32568">MHVCLILFPGFPMLALSLAREVLRRANACAGHQLLSCHTRTVTGAPVDCADGTSVAPDRSGWSGVQGIDLVLLIANPAPSHFLPLGLRSFLEEATRAGAMLGGVSAGVGILDRLGVLSEPPTEPRCRMQITNLNQHPAGNSSSFTLDRRRLLVPDSFGLAEALIGWIARAHDPGLALKTAASLGLDHVAHPHATAVRDPDLTRMQAIMAAHLDVPRPLPCIAEDLGLSPKQLRNRCRAALGRTPAQVYTEMRLARADALVQSTALPVGAVARAAGFASPSAFTRSYRAHFGQAPQDRRRQRAPPQA</sequence>
<dbReference type="Gene3D" id="3.40.50.880">
    <property type="match status" value="1"/>
</dbReference>
<name>A0A0W7WMV8_9RHOB</name>
<keyword evidence="2" id="KW-0238">DNA-binding</keyword>
<dbReference type="STRING" id="1685382.AVJ23_04875"/>
<organism evidence="5 6">
    <name type="scientific">Pseudoponticoccus marisrubri</name>
    <dbReference type="NCBI Taxonomy" id="1685382"/>
    <lineage>
        <taxon>Bacteria</taxon>
        <taxon>Pseudomonadati</taxon>
        <taxon>Pseudomonadota</taxon>
        <taxon>Alphaproteobacteria</taxon>
        <taxon>Rhodobacterales</taxon>
        <taxon>Roseobacteraceae</taxon>
        <taxon>Pseudoponticoccus</taxon>
    </lineage>
</organism>
<dbReference type="GO" id="GO:0003700">
    <property type="term" value="F:DNA-binding transcription factor activity"/>
    <property type="evidence" value="ECO:0007669"/>
    <property type="project" value="InterPro"/>
</dbReference>
<dbReference type="SMART" id="SM00342">
    <property type="entry name" value="HTH_ARAC"/>
    <property type="match status" value="1"/>
</dbReference>
<keyword evidence="6" id="KW-1185">Reference proteome</keyword>
<evidence type="ECO:0000259" key="4">
    <source>
        <dbReference type="PROSITE" id="PS01124"/>
    </source>
</evidence>
<evidence type="ECO:0000256" key="1">
    <source>
        <dbReference type="ARBA" id="ARBA00023015"/>
    </source>
</evidence>
<accession>A0A0W7WMV8</accession>
<proteinExistence type="predicted"/>
<gene>
    <name evidence="5" type="ORF">AVJ23_04875</name>
</gene>
<dbReference type="EMBL" id="LPXO01000002">
    <property type="protein sequence ID" value="KUF11915.1"/>
    <property type="molecule type" value="Genomic_DNA"/>
</dbReference>
<dbReference type="SUPFAM" id="SSF52317">
    <property type="entry name" value="Class I glutamine amidotransferase-like"/>
    <property type="match status" value="1"/>
</dbReference>
<feature type="domain" description="HTH araC/xylS-type" evidence="4">
    <location>
        <begin position="202"/>
        <end position="300"/>
    </location>
</feature>
<dbReference type="PANTHER" id="PTHR46796">
    <property type="entry name" value="HTH-TYPE TRANSCRIPTIONAL ACTIVATOR RHAS-RELATED"/>
    <property type="match status" value="1"/>
</dbReference>
<comment type="caution">
    <text evidence="5">The sequence shown here is derived from an EMBL/GenBank/DDBJ whole genome shotgun (WGS) entry which is preliminary data.</text>
</comment>
<dbReference type="SUPFAM" id="SSF46689">
    <property type="entry name" value="Homeodomain-like"/>
    <property type="match status" value="1"/>
</dbReference>
<evidence type="ECO:0000256" key="3">
    <source>
        <dbReference type="ARBA" id="ARBA00023163"/>
    </source>
</evidence>
<evidence type="ECO:0000313" key="6">
    <source>
        <dbReference type="Proteomes" id="UP000054396"/>
    </source>
</evidence>
<keyword evidence="1" id="KW-0805">Transcription regulation</keyword>
<keyword evidence="3" id="KW-0804">Transcription</keyword>
<dbReference type="PROSITE" id="PS01124">
    <property type="entry name" value="HTH_ARAC_FAMILY_2"/>
    <property type="match status" value="1"/>
</dbReference>
<evidence type="ECO:0000256" key="2">
    <source>
        <dbReference type="ARBA" id="ARBA00023125"/>
    </source>
</evidence>
<dbReference type="Proteomes" id="UP000054396">
    <property type="component" value="Unassembled WGS sequence"/>
</dbReference>
<dbReference type="AlphaFoldDB" id="A0A0W7WMV8"/>
<evidence type="ECO:0000313" key="5">
    <source>
        <dbReference type="EMBL" id="KUF11915.1"/>
    </source>
</evidence>
<dbReference type="InterPro" id="IPR029062">
    <property type="entry name" value="Class_I_gatase-like"/>
</dbReference>
<dbReference type="Gene3D" id="1.10.10.60">
    <property type="entry name" value="Homeodomain-like"/>
    <property type="match status" value="1"/>
</dbReference>
<dbReference type="InterPro" id="IPR009057">
    <property type="entry name" value="Homeodomain-like_sf"/>
</dbReference>
<dbReference type="InterPro" id="IPR018060">
    <property type="entry name" value="HTH_AraC"/>
</dbReference>
<dbReference type="Pfam" id="PF12833">
    <property type="entry name" value="HTH_18"/>
    <property type="match status" value="1"/>
</dbReference>
<protein>
    <recommendedName>
        <fullName evidence="4">HTH araC/xylS-type domain-containing protein</fullName>
    </recommendedName>
</protein>
<dbReference type="InterPro" id="IPR050204">
    <property type="entry name" value="AraC_XylS_family_regulators"/>
</dbReference>
<dbReference type="GO" id="GO:0043565">
    <property type="term" value="F:sequence-specific DNA binding"/>
    <property type="evidence" value="ECO:0007669"/>
    <property type="project" value="InterPro"/>
</dbReference>
<reference evidence="5 6" key="1">
    <citation type="submission" date="2015-12" db="EMBL/GenBank/DDBJ databases">
        <authorList>
            <person name="Shamseldin A."/>
            <person name="Moawad H."/>
            <person name="Abd El-Rahim W.M."/>
            <person name="Sadowsky M.J."/>
        </authorList>
    </citation>
    <scope>NUCLEOTIDE SEQUENCE [LARGE SCALE GENOMIC DNA]</scope>
    <source>
        <strain evidence="5 6">SJ5A-1</strain>
    </source>
</reference>